<name>A0ABW9UTS6_9SPHN</name>
<evidence type="ECO:0000313" key="7">
    <source>
        <dbReference type="Proteomes" id="UP000444401"/>
    </source>
</evidence>
<dbReference type="PROSITE" id="PS50111">
    <property type="entry name" value="CHEMOTAXIS_TRANSDUC_2"/>
    <property type="match status" value="1"/>
</dbReference>
<feature type="coiled-coil region" evidence="4">
    <location>
        <begin position="213"/>
        <end position="240"/>
    </location>
</feature>
<feature type="coiled-coil region" evidence="4">
    <location>
        <begin position="42"/>
        <end position="79"/>
    </location>
</feature>
<dbReference type="RefSeq" id="WP_160732902.1">
    <property type="nucleotide sequence ID" value="NZ_WTYO01000002.1"/>
</dbReference>
<evidence type="ECO:0000256" key="3">
    <source>
        <dbReference type="PROSITE-ProRule" id="PRU00284"/>
    </source>
</evidence>
<keyword evidence="4" id="KW-0175">Coiled coil</keyword>
<evidence type="ECO:0000313" key="6">
    <source>
        <dbReference type="EMBL" id="MXO68254.1"/>
    </source>
</evidence>
<dbReference type="Gene3D" id="1.10.287.950">
    <property type="entry name" value="Methyl-accepting chemotaxis protein"/>
    <property type="match status" value="1"/>
</dbReference>
<dbReference type="PRINTS" id="PR00260">
    <property type="entry name" value="CHEMTRNSDUCR"/>
</dbReference>
<feature type="domain" description="Methyl-accepting transducer" evidence="5">
    <location>
        <begin position="20"/>
        <end position="256"/>
    </location>
</feature>
<dbReference type="Pfam" id="PF00015">
    <property type="entry name" value="MCPsignal"/>
    <property type="match status" value="1"/>
</dbReference>
<dbReference type="InterPro" id="IPR004089">
    <property type="entry name" value="MCPsignal_dom"/>
</dbReference>
<organism evidence="6 7">
    <name type="scientific">Pelagerythrobacter marinus</name>
    <dbReference type="NCBI Taxonomy" id="538382"/>
    <lineage>
        <taxon>Bacteria</taxon>
        <taxon>Pseudomonadati</taxon>
        <taxon>Pseudomonadota</taxon>
        <taxon>Alphaproteobacteria</taxon>
        <taxon>Sphingomonadales</taxon>
        <taxon>Erythrobacteraceae</taxon>
        <taxon>Pelagerythrobacter</taxon>
    </lineage>
</organism>
<comment type="caution">
    <text evidence="6">The sequence shown here is derived from an EMBL/GenBank/DDBJ whole genome shotgun (WGS) entry which is preliminary data.</text>
</comment>
<reference evidence="6 7" key="1">
    <citation type="submission" date="2019-12" db="EMBL/GenBank/DDBJ databases">
        <title>Genomic-based taxomic classification of the family Erythrobacteraceae.</title>
        <authorList>
            <person name="Xu L."/>
        </authorList>
    </citation>
    <scope>NUCLEOTIDE SEQUENCE [LARGE SCALE GENOMIC DNA]</scope>
    <source>
        <strain evidence="6 7">H32</strain>
    </source>
</reference>
<proteinExistence type="inferred from homology"/>
<dbReference type="Proteomes" id="UP000444401">
    <property type="component" value="Unassembled WGS sequence"/>
</dbReference>
<gene>
    <name evidence="6" type="ORF">GRI72_05365</name>
</gene>
<keyword evidence="1 3" id="KW-0807">Transducer</keyword>
<evidence type="ECO:0000256" key="2">
    <source>
        <dbReference type="ARBA" id="ARBA00029447"/>
    </source>
</evidence>
<accession>A0ABW9UTS6</accession>
<dbReference type="EMBL" id="WTYO01000002">
    <property type="protein sequence ID" value="MXO68254.1"/>
    <property type="molecule type" value="Genomic_DNA"/>
</dbReference>
<comment type="similarity">
    <text evidence="2">Belongs to the methyl-accepting chemotaxis (MCP) protein family.</text>
</comment>
<dbReference type="InterPro" id="IPR004090">
    <property type="entry name" value="Chemotax_Me-accpt_rcpt"/>
</dbReference>
<dbReference type="PANTHER" id="PTHR32089:SF114">
    <property type="entry name" value="METHYL-ACCEPTING CHEMOTAXIS PROTEIN MCPB"/>
    <property type="match status" value="1"/>
</dbReference>
<evidence type="ECO:0000259" key="5">
    <source>
        <dbReference type="PROSITE" id="PS50111"/>
    </source>
</evidence>
<sequence length="466" mass="50938">MENARFDAEEREPIDRIPDSCGEVTVGCTDVAGIVQAVIESSETLRAEHTALRGTVEELEADQRKVSQASDEARMLSERAIDRLGQGTDLIQSSLGQISDLLELVATLTQHVTGFAAAMDQVRRCSQDIEQIAETTNILALNATIEAMRAGDAGRTFAVVANEVKSLAGDTRRATEEIARTVDALGGEANSVIAQIESGAEASKEAKASVFRIEQTIQGVAELVEEVDRHNDEIARATGTISGHVGRVQQVLDSFDAAALENESKLQSAHSRMGELEMTASEMFDSIVKSGLSPQDSAMVEKAQENAREAERLVEQAIAAGEITPEQVFDRDYVEIEGSNPPRFRTALMDWAHAHWRPLLDRVAEADPAVLASACTDMNGYLPTHLTRHSQEPTGDLAHDTDSCRNGRIILDPIDRKAKRSSAPYMMAVYRQEGDGKTYRVVRNVYVPIHVGGRRWGDFELAYTFS</sequence>
<evidence type="ECO:0000256" key="1">
    <source>
        <dbReference type="ARBA" id="ARBA00023224"/>
    </source>
</evidence>
<keyword evidence="7" id="KW-1185">Reference proteome</keyword>
<dbReference type="PANTHER" id="PTHR32089">
    <property type="entry name" value="METHYL-ACCEPTING CHEMOTAXIS PROTEIN MCPB"/>
    <property type="match status" value="1"/>
</dbReference>
<protein>
    <submittedName>
        <fullName evidence="6">Chemotaxis protein</fullName>
    </submittedName>
</protein>
<dbReference type="SUPFAM" id="SSF58104">
    <property type="entry name" value="Methyl-accepting chemotaxis protein (MCP) signaling domain"/>
    <property type="match status" value="1"/>
</dbReference>
<evidence type="ECO:0000256" key="4">
    <source>
        <dbReference type="SAM" id="Coils"/>
    </source>
</evidence>
<dbReference type="SMART" id="SM00283">
    <property type="entry name" value="MA"/>
    <property type="match status" value="1"/>
</dbReference>